<gene>
    <name evidence="1" type="primary">11</name>
    <name evidence="1" type="ORF">SEA_OBLADI_11</name>
</gene>
<reference evidence="1" key="1">
    <citation type="submission" date="2022-08" db="EMBL/GenBank/DDBJ databases">
        <authorList>
            <person name="Abuwarda M.A."/>
            <person name="Alvarez A."/>
            <person name="Batteikh M."/>
            <person name="Baughman A.P."/>
            <person name="Chavez V."/>
            <person name="Cheng C."/>
            <person name="Cosentino E.J."/>
            <person name="Di Blasi D.L."/>
            <person name="Dooley N.L."/>
            <person name="Empson B.M."/>
            <person name="Erfanian K."/>
            <person name="Esparza P.D."/>
            <person name="Fleming H.S."/>
            <person name="Ghannam M.S."/>
            <person name="Gibbons A.C."/>
            <person name="Gonzalez C."/>
            <person name="Huq N.E."/>
            <person name="Jin K."/>
            <person name="Kamarzar M."/>
            <person name="Khaine A."/>
            <person name="Krug K.R."/>
            <person name="Lee A."/>
            <person name="Liao S."/>
            <person name="Light I."/>
            <person name="Ma Y."/>
            <person name="Magaling J.M."/>
            <person name="McLinden K.C."/>
            <person name="Melkote A."/>
            <person name="Montoya Serpas C.A."/>
            <person name="Niazmandi K."/>
            <person name="Ostroske E.C."/>
            <person name="Paek B.H."/>
            <person name="Rajiv S."/>
            <person name="Santos C.E."/>
            <person name="Semaan S.A."/>
            <person name="Senthilvelan J."/>
            <person name="Sheppy T.E."/>
            <person name="Stephenson J.C."/>
            <person name="Tenney M.E."/>
            <person name="Teoh N."/>
            <person name="Thorp J.P."/>
            <person name="Turon Font G."/>
            <person name="Uvarov E.V."/>
            <person name="Verpukhovskiy P."/>
            <person name="Wang J."/>
            <person name="Whang A.Y."/>
            <person name="Wright N.E."/>
            <person name="Wu M."/>
            <person name="Zhuang C."/>
            <person name="Bruns J.A."/>
            <person name="Chai A.E."/>
            <person name="Parikh H."/>
            <person name="Zorawik M."/>
            <person name="Garza D.R."/>
            <person name="Ngo R.T."/>
            <person name="Reddi K."/>
            <person name="Garcia-Vedrenne A.E."/>
            <person name="Freise A.C."/>
            <person name="Balish M.F."/>
            <person name="Garlena R.A."/>
            <person name="Russell D.A."/>
            <person name="Jacobs-Sera D."/>
            <person name="Hatfull G.F."/>
        </authorList>
    </citation>
    <scope>NUCLEOTIDE SEQUENCE</scope>
</reference>
<name>A0A977PR05_9CAUD</name>
<proteinExistence type="predicted"/>
<dbReference type="EMBL" id="OP297535">
    <property type="protein sequence ID" value="UXE03734.1"/>
    <property type="molecule type" value="Genomic_DNA"/>
</dbReference>
<organism evidence="1 2">
    <name type="scientific">Gordonia phage ObLaDi</name>
    <dbReference type="NCBI Taxonomy" id="2978487"/>
    <lineage>
        <taxon>Viruses</taxon>
        <taxon>Duplodnaviria</taxon>
        <taxon>Heunggongvirae</taxon>
        <taxon>Uroviricota</taxon>
        <taxon>Caudoviricetes</taxon>
        <taxon>Kruegerviridae</taxon>
        <taxon>Cafassovirus</taxon>
        <taxon>Cafassovirus obladi</taxon>
    </lineage>
</organism>
<protein>
    <submittedName>
        <fullName evidence="1">Uncharacterized protein</fullName>
    </submittedName>
</protein>
<evidence type="ECO:0000313" key="2">
    <source>
        <dbReference type="Proteomes" id="UP001064297"/>
    </source>
</evidence>
<keyword evidence="2" id="KW-1185">Reference proteome</keyword>
<dbReference type="Proteomes" id="UP001064297">
    <property type="component" value="Segment"/>
</dbReference>
<sequence length="102" mass="11741">MQFSFDNAAFERDFNTSDEAVEMVDAVLDRIAEYWQTHSRRDTGRMANDFTTTVHRRGATRPPEGEFEVKAPYVVYQELGTRYLDGQFLLEEILTLLDSGAL</sequence>
<evidence type="ECO:0000313" key="1">
    <source>
        <dbReference type="EMBL" id="UXE03734.1"/>
    </source>
</evidence>
<accession>A0A977PR05</accession>